<dbReference type="Proteomes" id="UP000020406">
    <property type="component" value="Unassembled WGS sequence"/>
</dbReference>
<evidence type="ECO:0000313" key="2">
    <source>
        <dbReference type="Proteomes" id="UP000020406"/>
    </source>
</evidence>
<comment type="caution">
    <text evidence="1">The sequence shown here is derived from an EMBL/GenBank/DDBJ whole genome shotgun (WGS) entry which is preliminary data.</text>
</comment>
<gene>
    <name evidence="1" type="ORF">AF72_00375</name>
</gene>
<dbReference type="EMBL" id="JDSQ01000001">
    <property type="protein sequence ID" value="EWS79435.1"/>
    <property type="molecule type" value="Genomic_DNA"/>
</dbReference>
<accession>Z9JLZ7</accession>
<reference evidence="1 2" key="1">
    <citation type="journal article" date="2014" name="Genome Announc.">
        <title>Draft Genome Sequence of Xylella fastidiosa Pear Leaf Scorch Strain in Taiwan.</title>
        <authorList>
            <person name="Su C.C."/>
            <person name="Deng W.L."/>
            <person name="Jan F.J."/>
            <person name="Chang C.J."/>
            <person name="Huang H."/>
            <person name="Chen J."/>
        </authorList>
    </citation>
    <scope>NUCLEOTIDE SEQUENCE [LARGE SCALE GENOMIC DNA]</scope>
    <source>
        <strain evidence="1 2">PLS229</strain>
    </source>
</reference>
<dbReference type="STRING" id="1444770.AF72_00375"/>
<organism evidence="1 2">
    <name type="scientific">Xylella taiwanensis</name>
    <dbReference type="NCBI Taxonomy" id="1444770"/>
    <lineage>
        <taxon>Bacteria</taxon>
        <taxon>Pseudomonadati</taxon>
        <taxon>Pseudomonadota</taxon>
        <taxon>Gammaproteobacteria</taxon>
        <taxon>Lysobacterales</taxon>
        <taxon>Lysobacteraceae</taxon>
        <taxon>Xylella</taxon>
    </lineage>
</organism>
<dbReference type="AlphaFoldDB" id="Z9JLZ7"/>
<proteinExistence type="predicted"/>
<evidence type="ECO:0000313" key="1">
    <source>
        <dbReference type="EMBL" id="EWS79435.1"/>
    </source>
</evidence>
<sequence length="44" mass="5015">MAATLTPKDTMLITFQMYKHVAGFQPLDITRIRRKTAQLTCESS</sequence>
<name>Z9JLZ7_9GAMM</name>
<protein>
    <submittedName>
        <fullName evidence="1">Uncharacterized protein</fullName>
    </submittedName>
</protein>